<dbReference type="EMBL" id="NMUF01000013">
    <property type="protein sequence ID" value="RFA98985.1"/>
    <property type="molecule type" value="Genomic_DNA"/>
</dbReference>
<organism evidence="2 5">
    <name type="scientific">Pyrobaculum aerophilum</name>
    <dbReference type="NCBI Taxonomy" id="13773"/>
    <lineage>
        <taxon>Archaea</taxon>
        <taxon>Thermoproteota</taxon>
        <taxon>Thermoprotei</taxon>
        <taxon>Thermoproteales</taxon>
        <taxon>Thermoproteaceae</taxon>
        <taxon>Pyrobaculum</taxon>
    </lineage>
</organism>
<evidence type="ECO:0000313" key="3">
    <source>
        <dbReference type="EMBL" id="RFA98985.1"/>
    </source>
</evidence>
<dbReference type="Proteomes" id="UP000256877">
    <property type="component" value="Unassembled WGS sequence"/>
</dbReference>
<dbReference type="EMBL" id="NMUE01000003">
    <property type="protein sequence ID" value="RFA98094.1"/>
    <property type="molecule type" value="Genomic_DNA"/>
</dbReference>
<feature type="transmembrane region" description="Helical" evidence="1">
    <location>
        <begin position="53"/>
        <end position="72"/>
    </location>
</feature>
<protein>
    <submittedName>
        <fullName evidence="2">Uncharacterized protein</fullName>
    </submittedName>
</protein>
<proteinExistence type="predicted"/>
<dbReference type="OrthoDB" id="15382at2157"/>
<evidence type="ECO:0000313" key="5">
    <source>
        <dbReference type="Proteomes" id="UP000257123"/>
    </source>
</evidence>
<accession>A0A371R2X0</accession>
<feature type="transmembrane region" description="Helical" evidence="1">
    <location>
        <begin position="12"/>
        <end position="33"/>
    </location>
</feature>
<evidence type="ECO:0000256" key="1">
    <source>
        <dbReference type="SAM" id="Phobius"/>
    </source>
</evidence>
<keyword evidence="1" id="KW-1133">Transmembrane helix</keyword>
<sequence length="131" mass="14059">MALDKDVRGLKTGLLVGFSLLLAQLALGPLYWLSLSWYSPLLFNAVNTTFSPIFGVKLIAVAALLALGYLSLKAAKSGVISSYVKWLGSLALFTVAMGEILNDGSRYPNIVFAGNKALPAELFANFYIDVP</sequence>
<evidence type="ECO:0000313" key="2">
    <source>
        <dbReference type="EMBL" id="RFA98094.1"/>
    </source>
</evidence>
<keyword evidence="1" id="KW-0812">Transmembrane</keyword>
<reference evidence="4 5" key="1">
    <citation type="submission" date="2017-07" db="EMBL/GenBank/DDBJ databases">
        <title>Draft genome sequence of aerobic hyperthermophilic archaea, Pyrobaculum aerophilum YKB31 and YKB32.</title>
        <authorList>
            <person name="Mochizuki T."/>
            <person name="Berliner A.J."/>
            <person name="Yoshida-Takashima Y."/>
            <person name="Takaki Y."/>
            <person name="Nunoura T."/>
            <person name="Takai K."/>
        </authorList>
    </citation>
    <scope>NUCLEOTIDE SEQUENCE [LARGE SCALE GENOMIC DNA]</scope>
    <source>
        <strain evidence="2 5">YKB31</strain>
        <strain evidence="3 4">YKB32</strain>
    </source>
</reference>
<gene>
    <name evidence="2" type="ORF">CGL51_01810</name>
    <name evidence="3" type="ORF">CGL52_06260</name>
</gene>
<name>A0A371R2X0_9CREN</name>
<comment type="caution">
    <text evidence="2">The sequence shown here is derived from an EMBL/GenBank/DDBJ whole genome shotgun (WGS) entry which is preliminary data.</text>
</comment>
<dbReference type="Proteomes" id="UP000257123">
    <property type="component" value="Unassembled WGS sequence"/>
</dbReference>
<dbReference type="RefSeq" id="WP_116420469.1">
    <property type="nucleotide sequence ID" value="NZ_NMUE01000003.1"/>
</dbReference>
<evidence type="ECO:0000313" key="4">
    <source>
        <dbReference type="Proteomes" id="UP000256877"/>
    </source>
</evidence>
<feature type="transmembrane region" description="Helical" evidence="1">
    <location>
        <begin position="84"/>
        <end position="101"/>
    </location>
</feature>
<dbReference type="AlphaFoldDB" id="A0A371R2X0"/>
<keyword evidence="1" id="KW-0472">Membrane</keyword>